<organism evidence="1 2">
    <name type="scientific">Portunus trituberculatus</name>
    <name type="common">Swimming crab</name>
    <name type="synonym">Neptunus trituberculatus</name>
    <dbReference type="NCBI Taxonomy" id="210409"/>
    <lineage>
        <taxon>Eukaryota</taxon>
        <taxon>Metazoa</taxon>
        <taxon>Ecdysozoa</taxon>
        <taxon>Arthropoda</taxon>
        <taxon>Crustacea</taxon>
        <taxon>Multicrustacea</taxon>
        <taxon>Malacostraca</taxon>
        <taxon>Eumalacostraca</taxon>
        <taxon>Eucarida</taxon>
        <taxon>Decapoda</taxon>
        <taxon>Pleocyemata</taxon>
        <taxon>Brachyura</taxon>
        <taxon>Eubrachyura</taxon>
        <taxon>Portunoidea</taxon>
        <taxon>Portunidae</taxon>
        <taxon>Portuninae</taxon>
        <taxon>Portunus</taxon>
    </lineage>
</organism>
<evidence type="ECO:0000313" key="1">
    <source>
        <dbReference type="EMBL" id="MPC93846.1"/>
    </source>
</evidence>
<dbReference type="EMBL" id="VSRR010096316">
    <property type="protein sequence ID" value="MPC93846.1"/>
    <property type="molecule type" value="Genomic_DNA"/>
</dbReference>
<evidence type="ECO:0000313" key="2">
    <source>
        <dbReference type="Proteomes" id="UP000324222"/>
    </source>
</evidence>
<dbReference type="Proteomes" id="UP000324222">
    <property type="component" value="Unassembled WGS sequence"/>
</dbReference>
<protein>
    <submittedName>
        <fullName evidence="1">Uncharacterized protein</fullName>
    </submittedName>
</protein>
<keyword evidence="2" id="KW-1185">Reference proteome</keyword>
<reference evidence="1 2" key="1">
    <citation type="submission" date="2019-05" db="EMBL/GenBank/DDBJ databases">
        <title>Another draft genome of Portunus trituberculatus and its Hox gene families provides insights of decapod evolution.</title>
        <authorList>
            <person name="Jeong J.-H."/>
            <person name="Song I."/>
            <person name="Kim S."/>
            <person name="Choi T."/>
            <person name="Kim D."/>
            <person name="Ryu S."/>
            <person name="Kim W."/>
        </authorList>
    </citation>
    <scope>NUCLEOTIDE SEQUENCE [LARGE SCALE GENOMIC DNA]</scope>
    <source>
        <tissue evidence="1">Muscle</tissue>
    </source>
</reference>
<proteinExistence type="predicted"/>
<sequence length="54" mass="6178">MCSSGLNLRAAKGRYTYTKTFAKLCYDLHLSVLSLWSHWVRMPHSLLGSTLSYL</sequence>
<gene>
    <name evidence="1" type="ORF">E2C01_088991</name>
</gene>
<dbReference type="AlphaFoldDB" id="A0A5B7JHX4"/>
<name>A0A5B7JHX4_PORTR</name>
<accession>A0A5B7JHX4</accession>
<comment type="caution">
    <text evidence="1">The sequence shown here is derived from an EMBL/GenBank/DDBJ whole genome shotgun (WGS) entry which is preliminary data.</text>
</comment>